<evidence type="ECO:0000256" key="3">
    <source>
        <dbReference type="ARBA" id="ARBA00022679"/>
    </source>
</evidence>
<keyword evidence="2 9" id="KW-0240">DNA-directed RNA polymerase</keyword>
<dbReference type="InterPro" id="IPR038087">
    <property type="entry name" value="RNAP_delta_N_dom_sf"/>
</dbReference>
<keyword evidence="4 9" id="KW-0548">Nucleotidyltransferase</keyword>
<evidence type="ECO:0000256" key="1">
    <source>
        <dbReference type="ARBA" id="ARBA00009828"/>
    </source>
</evidence>
<evidence type="ECO:0000256" key="4">
    <source>
        <dbReference type="ARBA" id="ARBA00022695"/>
    </source>
</evidence>
<evidence type="ECO:0000256" key="6">
    <source>
        <dbReference type="ARBA" id="ARBA00031937"/>
    </source>
</evidence>
<keyword evidence="10" id="KW-1185">Reference proteome</keyword>
<feature type="compositionally biased region" description="Acidic residues" evidence="7">
    <location>
        <begin position="122"/>
        <end position="139"/>
    </location>
</feature>
<evidence type="ECO:0000256" key="2">
    <source>
        <dbReference type="ARBA" id="ARBA00022478"/>
    </source>
</evidence>
<dbReference type="Gene3D" id="1.10.10.1250">
    <property type="entry name" value="RNA polymerase, subunit delta, N-terminal domain"/>
    <property type="match status" value="1"/>
</dbReference>
<sequence length="139" mass="15426">MAIPKNSIDEVDSAYQVLKAAGHPLYYRELIDQAIAAKGSTVRASAHTIADVHTRINLDSRFVHTGKSMWGLNEWSPQRISVTEAEETATAQPDMQRRAKLLAAIQQDFENEGTASNSDPDQLLEGESELEEENEETEV</sequence>
<keyword evidence="3 9" id="KW-0808">Transferase</keyword>
<proteinExistence type="inferred from homology"/>
<dbReference type="AlphaFoldDB" id="A0A0U1KZR8"/>
<evidence type="ECO:0000256" key="7">
    <source>
        <dbReference type="SAM" id="MobiDB-lite"/>
    </source>
</evidence>
<evidence type="ECO:0000256" key="5">
    <source>
        <dbReference type="ARBA" id="ARBA00023163"/>
    </source>
</evidence>
<dbReference type="GO" id="GO:0000428">
    <property type="term" value="C:DNA-directed RNA polymerase complex"/>
    <property type="evidence" value="ECO:0007669"/>
    <property type="project" value="UniProtKB-KW"/>
</dbReference>
<comment type="similarity">
    <text evidence="1">Belongs to the RpoE family.</text>
</comment>
<gene>
    <name evidence="9" type="ORF">SpAn4DRAFT_3361</name>
</gene>
<dbReference type="InterPro" id="IPR029757">
    <property type="entry name" value="RpoE"/>
</dbReference>
<organism evidence="9 10">
    <name type="scientific">Sporomusa ovata</name>
    <dbReference type="NCBI Taxonomy" id="2378"/>
    <lineage>
        <taxon>Bacteria</taxon>
        <taxon>Bacillati</taxon>
        <taxon>Bacillota</taxon>
        <taxon>Negativicutes</taxon>
        <taxon>Selenomonadales</taxon>
        <taxon>Sporomusaceae</taxon>
        <taxon>Sporomusa</taxon>
    </lineage>
</organism>
<keyword evidence="5" id="KW-0804">Transcription</keyword>
<protein>
    <recommendedName>
        <fullName evidence="6">RNAP delta factor</fullName>
    </recommendedName>
</protein>
<dbReference type="RefSeq" id="WP_021168585.1">
    <property type="nucleotide sequence ID" value="NZ_CTRP01000011.1"/>
</dbReference>
<name>A0A0U1KZR8_9FIRM</name>
<dbReference type="GO" id="GO:0016779">
    <property type="term" value="F:nucleotidyltransferase activity"/>
    <property type="evidence" value="ECO:0007669"/>
    <property type="project" value="UniProtKB-KW"/>
</dbReference>
<reference evidence="10" key="1">
    <citation type="submission" date="2015-03" db="EMBL/GenBank/DDBJ databases">
        <authorList>
            <person name="Nijsse Bart"/>
        </authorList>
    </citation>
    <scope>NUCLEOTIDE SEQUENCE [LARGE SCALE GENOMIC DNA]</scope>
</reference>
<dbReference type="EMBL" id="CTRP01000011">
    <property type="protein sequence ID" value="CQR72901.1"/>
    <property type="molecule type" value="Genomic_DNA"/>
</dbReference>
<dbReference type="Proteomes" id="UP000049855">
    <property type="component" value="Unassembled WGS sequence"/>
</dbReference>
<evidence type="ECO:0000313" key="9">
    <source>
        <dbReference type="EMBL" id="CQR72901.1"/>
    </source>
</evidence>
<dbReference type="InterPro" id="IPR007759">
    <property type="entry name" value="Asxl_HARE-HTH"/>
</dbReference>
<dbReference type="GO" id="GO:0006355">
    <property type="term" value="P:regulation of DNA-templated transcription"/>
    <property type="evidence" value="ECO:0007669"/>
    <property type="project" value="InterPro"/>
</dbReference>
<dbReference type="PROSITE" id="PS51913">
    <property type="entry name" value="HTH_HARE"/>
    <property type="match status" value="1"/>
</dbReference>
<dbReference type="NCBIfam" id="TIGR04567">
    <property type="entry name" value="RNAP_delt_lowGC"/>
    <property type="match status" value="1"/>
</dbReference>
<feature type="region of interest" description="Disordered" evidence="7">
    <location>
        <begin position="107"/>
        <end position="139"/>
    </location>
</feature>
<accession>A0A0U1KZR8</accession>
<evidence type="ECO:0000313" key="10">
    <source>
        <dbReference type="Proteomes" id="UP000049855"/>
    </source>
</evidence>
<dbReference type="GO" id="GO:0006351">
    <property type="term" value="P:DNA-templated transcription"/>
    <property type="evidence" value="ECO:0007669"/>
    <property type="project" value="InterPro"/>
</dbReference>
<feature type="domain" description="HTH HARE-type" evidence="8">
    <location>
        <begin position="8"/>
        <end position="75"/>
    </location>
</feature>
<evidence type="ECO:0000259" key="8">
    <source>
        <dbReference type="PROSITE" id="PS51913"/>
    </source>
</evidence>
<dbReference type="Pfam" id="PF05066">
    <property type="entry name" value="HARE-HTH"/>
    <property type="match status" value="1"/>
</dbReference>